<dbReference type="AlphaFoldDB" id="A0A8H4NQF0"/>
<dbReference type="EMBL" id="JAADJG010000876">
    <property type="protein sequence ID" value="KAF4435002.1"/>
    <property type="molecule type" value="Genomic_DNA"/>
</dbReference>
<dbReference type="Proteomes" id="UP000605986">
    <property type="component" value="Unassembled WGS sequence"/>
</dbReference>
<accession>A0A8H4NQF0</accession>
<gene>
    <name evidence="1" type="ORF">F53441_13616</name>
</gene>
<organism evidence="1 2">
    <name type="scientific">Fusarium austroafricanum</name>
    <dbReference type="NCBI Taxonomy" id="2364996"/>
    <lineage>
        <taxon>Eukaryota</taxon>
        <taxon>Fungi</taxon>
        <taxon>Dikarya</taxon>
        <taxon>Ascomycota</taxon>
        <taxon>Pezizomycotina</taxon>
        <taxon>Sordariomycetes</taxon>
        <taxon>Hypocreomycetidae</taxon>
        <taxon>Hypocreales</taxon>
        <taxon>Nectriaceae</taxon>
        <taxon>Fusarium</taxon>
        <taxon>Fusarium concolor species complex</taxon>
    </lineage>
</organism>
<protein>
    <submittedName>
        <fullName evidence="1">Uncharacterized protein</fullName>
    </submittedName>
</protein>
<evidence type="ECO:0000313" key="2">
    <source>
        <dbReference type="Proteomes" id="UP000605986"/>
    </source>
</evidence>
<keyword evidence="2" id="KW-1185">Reference proteome</keyword>
<name>A0A8H4NQF0_9HYPO</name>
<evidence type="ECO:0000313" key="1">
    <source>
        <dbReference type="EMBL" id="KAF4435002.1"/>
    </source>
</evidence>
<reference evidence="1" key="1">
    <citation type="submission" date="2020-01" db="EMBL/GenBank/DDBJ databases">
        <title>Identification and distribution of gene clusters putatively required for synthesis of sphingolipid metabolism inhibitors in phylogenetically diverse species of the filamentous fungus Fusarium.</title>
        <authorList>
            <person name="Kim H.-S."/>
            <person name="Busman M."/>
            <person name="Brown D.W."/>
            <person name="Divon H."/>
            <person name="Uhlig S."/>
            <person name="Proctor R.H."/>
        </authorList>
    </citation>
    <scope>NUCLEOTIDE SEQUENCE</scope>
    <source>
        <strain evidence="1">NRRL 53441</strain>
    </source>
</reference>
<comment type="caution">
    <text evidence="1">The sequence shown here is derived from an EMBL/GenBank/DDBJ whole genome shotgun (WGS) entry which is preliminary data.</text>
</comment>
<proteinExistence type="predicted"/>
<sequence>MSTLAVSKSETSTAAVQEADRVTEATWLTRKLGIARQTAQPGNRESLGNGPVTAHDVEYRLALTCMRYLYGREDRIRALRFPADQAKNGMDIEMKPAYIKCLYVAAVVANLLDDIDELRDYGCDADYNCMSLLSGALHSDFDWDAFLVQGCEHLVNSQGDVD</sequence>